<dbReference type="Proteomes" id="UP000091857">
    <property type="component" value="Chromosome 8"/>
</dbReference>
<proteinExistence type="inferred from homology"/>
<protein>
    <recommendedName>
        <fullName evidence="4">SHSP domain-containing protein</fullName>
    </recommendedName>
</protein>
<name>A0A2C9VEG9_MANES</name>
<comment type="caution">
    <text evidence="5">The sequence shown here is derived from an EMBL/GenBank/DDBJ whole genome shotgun (WGS) entry which is preliminary data.</text>
</comment>
<evidence type="ECO:0000313" key="6">
    <source>
        <dbReference type="Proteomes" id="UP000091857"/>
    </source>
</evidence>
<keyword evidence="6" id="KW-1185">Reference proteome</keyword>
<reference evidence="6" key="1">
    <citation type="journal article" date="2016" name="Nat. Biotechnol.">
        <title>Sequencing wild and cultivated cassava and related species reveals extensive interspecific hybridization and genetic diversity.</title>
        <authorList>
            <person name="Bredeson J.V."/>
            <person name="Lyons J.B."/>
            <person name="Prochnik S.E."/>
            <person name="Wu G.A."/>
            <person name="Ha C.M."/>
            <person name="Edsinger-Gonzales E."/>
            <person name="Grimwood J."/>
            <person name="Schmutz J."/>
            <person name="Rabbi I.Y."/>
            <person name="Egesi C."/>
            <person name="Nauluvula P."/>
            <person name="Lebot V."/>
            <person name="Ndunguru J."/>
            <person name="Mkamilo G."/>
            <person name="Bart R.S."/>
            <person name="Setter T.L."/>
            <person name="Gleadow R.M."/>
            <person name="Kulakow P."/>
            <person name="Ferguson M.E."/>
            <person name="Rounsley S."/>
            <person name="Rokhsar D.S."/>
        </authorList>
    </citation>
    <scope>NUCLEOTIDE SEQUENCE [LARGE SCALE GENOMIC DNA]</scope>
    <source>
        <strain evidence="6">cv. AM560-2</strain>
    </source>
</reference>
<dbReference type="GO" id="GO:0051082">
    <property type="term" value="F:unfolded protein binding"/>
    <property type="evidence" value="ECO:0000318"/>
    <property type="project" value="GO_Central"/>
</dbReference>
<dbReference type="STRING" id="3983.A0A2C9VEG9"/>
<dbReference type="PROSITE" id="PS01031">
    <property type="entry name" value="SHSP"/>
    <property type="match status" value="1"/>
</dbReference>
<dbReference type="OrthoDB" id="1431247at2759"/>
<dbReference type="GO" id="GO:0006457">
    <property type="term" value="P:protein folding"/>
    <property type="evidence" value="ECO:0000318"/>
    <property type="project" value="GO_Central"/>
</dbReference>
<keyword evidence="1" id="KW-0346">Stress response</keyword>
<evidence type="ECO:0000256" key="3">
    <source>
        <dbReference type="RuleBase" id="RU003616"/>
    </source>
</evidence>
<dbReference type="Gramene" id="Manes.08G082611.1.v8.1">
    <property type="protein sequence ID" value="Manes.08G082611.1.v8.1.CDS.1"/>
    <property type="gene ID" value="Manes.08G082611.v8.1"/>
</dbReference>
<dbReference type="PANTHER" id="PTHR11527">
    <property type="entry name" value="HEAT-SHOCK PROTEIN 20 FAMILY MEMBER"/>
    <property type="match status" value="1"/>
</dbReference>
<dbReference type="EMBL" id="CM004394">
    <property type="protein sequence ID" value="OAY43605.1"/>
    <property type="molecule type" value="Genomic_DNA"/>
</dbReference>
<organism evidence="5 6">
    <name type="scientific">Manihot esculenta</name>
    <name type="common">Cassava</name>
    <name type="synonym">Jatropha manihot</name>
    <dbReference type="NCBI Taxonomy" id="3983"/>
    <lineage>
        <taxon>Eukaryota</taxon>
        <taxon>Viridiplantae</taxon>
        <taxon>Streptophyta</taxon>
        <taxon>Embryophyta</taxon>
        <taxon>Tracheophyta</taxon>
        <taxon>Spermatophyta</taxon>
        <taxon>Magnoliopsida</taxon>
        <taxon>eudicotyledons</taxon>
        <taxon>Gunneridae</taxon>
        <taxon>Pentapetalae</taxon>
        <taxon>rosids</taxon>
        <taxon>fabids</taxon>
        <taxon>Malpighiales</taxon>
        <taxon>Euphorbiaceae</taxon>
        <taxon>Crotonoideae</taxon>
        <taxon>Manihoteae</taxon>
        <taxon>Manihot</taxon>
    </lineage>
</organism>
<dbReference type="SUPFAM" id="SSF49764">
    <property type="entry name" value="HSP20-like chaperones"/>
    <property type="match status" value="1"/>
</dbReference>
<evidence type="ECO:0000259" key="4">
    <source>
        <dbReference type="PROSITE" id="PS01031"/>
    </source>
</evidence>
<dbReference type="InterPro" id="IPR002068">
    <property type="entry name" value="A-crystallin/Hsp20_dom"/>
</dbReference>
<dbReference type="GO" id="GO:0051259">
    <property type="term" value="P:protein complex oligomerization"/>
    <property type="evidence" value="ECO:0000318"/>
    <property type="project" value="GO_Central"/>
</dbReference>
<accession>A0A2C9VEG9</accession>
<dbReference type="GO" id="GO:0042542">
    <property type="term" value="P:response to hydrogen peroxide"/>
    <property type="evidence" value="ECO:0000318"/>
    <property type="project" value="GO_Central"/>
</dbReference>
<evidence type="ECO:0000256" key="1">
    <source>
        <dbReference type="ARBA" id="ARBA00023016"/>
    </source>
</evidence>
<evidence type="ECO:0000313" key="5">
    <source>
        <dbReference type="EMBL" id="OAY43605.1"/>
    </source>
</evidence>
<dbReference type="AlphaFoldDB" id="A0A2C9VEG9"/>
<gene>
    <name evidence="5" type="ORF">MANES_08G082611v8</name>
</gene>
<dbReference type="Gene3D" id="2.60.40.790">
    <property type="match status" value="1"/>
</dbReference>
<evidence type="ECO:0000256" key="2">
    <source>
        <dbReference type="PROSITE-ProRule" id="PRU00285"/>
    </source>
</evidence>
<sequence length="133" mass="14609">MSAAKPPETSLQNFPAQTTTFIDAKVEVKDTQNEFLYKVELPGLKIDEVSVEVEEGNVLKISGKRCVKKEEALHVVSYVGEFMKRYRLPANSKPDETTSRFENGAVIVSVPKGGTIGKPARRITIVNTAATQV</sequence>
<dbReference type="InterPro" id="IPR031107">
    <property type="entry name" value="Small_HSP"/>
</dbReference>
<comment type="similarity">
    <text evidence="2 3">Belongs to the small heat shock protein (HSP20) family.</text>
</comment>
<dbReference type="InterPro" id="IPR008978">
    <property type="entry name" value="HSP20-like_chaperone"/>
</dbReference>
<dbReference type="Pfam" id="PF00011">
    <property type="entry name" value="HSP20"/>
    <property type="match status" value="1"/>
</dbReference>
<feature type="domain" description="SHSP" evidence="4">
    <location>
        <begin position="17"/>
        <end position="128"/>
    </location>
</feature>
<dbReference type="GO" id="GO:0009651">
    <property type="term" value="P:response to salt stress"/>
    <property type="evidence" value="ECO:0000318"/>
    <property type="project" value="GO_Central"/>
</dbReference>
<dbReference type="GO" id="GO:0009408">
    <property type="term" value="P:response to heat"/>
    <property type="evidence" value="ECO:0000318"/>
    <property type="project" value="GO_Central"/>
</dbReference>